<sequence length="199" mass="22261">MVAAPSLCLLPPPPQTQARSSTTFRPPPLDGSLTFPQMYSWHLEHTPDYRLFVYVREDGSVKTIYWPEAVKAIYTAAHIIGNRIQWISYTSERPVIAILAASDTIPYFITLTSIMCTNYIAFPISPRNSATAIAHLINAVGVKHILVGREQSMLDLIRDTLEILKSQYPSVPAPALSPMLLFEDLFLWTEATANEEISL</sequence>
<accession>F8PRI6</accession>
<dbReference type="OMA" id="IRWTHER"/>
<dbReference type="AlphaFoldDB" id="F8PRI6"/>
<evidence type="ECO:0008006" key="3">
    <source>
        <dbReference type="Google" id="ProtNLM"/>
    </source>
</evidence>
<proteinExistence type="predicted"/>
<dbReference type="HOGENOM" id="CLU_1372942_0_0_1"/>
<keyword evidence="2" id="KW-1185">Reference proteome</keyword>
<reference evidence="2" key="1">
    <citation type="journal article" date="2011" name="Science">
        <title>The plant cell wall-decomposing machinery underlies the functional diversity of forest fungi.</title>
        <authorList>
            <person name="Eastwood D.C."/>
            <person name="Floudas D."/>
            <person name="Binder M."/>
            <person name="Majcherczyk A."/>
            <person name="Schneider P."/>
            <person name="Aerts A."/>
            <person name="Asiegbu F.O."/>
            <person name="Baker S.E."/>
            <person name="Barry K."/>
            <person name="Bendiksby M."/>
            <person name="Blumentritt M."/>
            <person name="Coutinho P.M."/>
            <person name="Cullen D."/>
            <person name="de Vries R.P."/>
            <person name="Gathman A."/>
            <person name="Goodell B."/>
            <person name="Henrissat B."/>
            <person name="Ihrmark K."/>
            <person name="Kauserud H."/>
            <person name="Kohler A."/>
            <person name="LaButti K."/>
            <person name="Lapidus A."/>
            <person name="Lavin J.L."/>
            <person name="Lee Y.-H."/>
            <person name="Lindquist E."/>
            <person name="Lilly W."/>
            <person name="Lucas S."/>
            <person name="Morin E."/>
            <person name="Murat C."/>
            <person name="Oguiza J.A."/>
            <person name="Park J."/>
            <person name="Pisabarro A.G."/>
            <person name="Riley R."/>
            <person name="Rosling A."/>
            <person name="Salamov A."/>
            <person name="Schmidt O."/>
            <person name="Schmutz J."/>
            <person name="Skrede I."/>
            <person name="Stenlid J."/>
            <person name="Wiebenga A."/>
            <person name="Xie X."/>
            <person name="Kuees U."/>
            <person name="Hibbett D.S."/>
            <person name="Hoffmeister D."/>
            <person name="Hoegberg N."/>
            <person name="Martin F."/>
            <person name="Grigoriev I.V."/>
            <person name="Watkinson S.C."/>
        </authorList>
    </citation>
    <scope>NUCLEOTIDE SEQUENCE [LARGE SCALE GENOMIC DNA]</scope>
    <source>
        <strain evidence="2">strain S7.3</strain>
    </source>
</reference>
<dbReference type="Proteomes" id="UP000008063">
    <property type="component" value="Unassembled WGS sequence"/>
</dbReference>
<dbReference type="SUPFAM" id="SSF56801">
    <property type="entry name" value="Acetyl-CoA synthetase-like"/>
    <property type="match status" value="1"/>
</dbReference>
<gene>
    <name evidence="1" type="ORF">SERLA73DRAFT_72094</name>
</gene>
<dbReference type="InParanoid" id="F8PRI6"/>
<protein>
    <recommendedName>
        <fullName evidence="3">AMP-dependent synthetase/ligase domain-containing protein</fullName>
    </recommendedName>
</protein>
<evidence type="ECO:0000313" key="2">
    <source>
        <dbReference type="Proteomes" id="UP000008063"/>
    </source>
</evidence>
<name>F8PRI6_SERL3</name>
<dbReference type="EMBL" id="GL945478">
    <property type="protein sequence ID" value="EGO01125.1"/>
    <property type="molecule type" value="Genomic_DNA"/>
</dbReference>
<organism evidence="2">
    <name type="scientific">Serpula lacrymans var. lacrymans (strain S7.3)</name>
    <name type="common">Dry rot fungus</name>
    <dbReference type="NCBI Taxonomy" id="936435"/>
    <lineage>
        <taxon>Eukaryota</taxon>
        <taxon>Fungi</taxon>
        <taxon>Dikarya</taxon>
        <taxon>Basidiomycota</taxon>
        <taxon>Agaricomycotina</taxon>
        <taxon>Agaricomycetes</taxon>
        <taxon>Agaricomycetidae</taxon>
        <taxon>Boletales</taxon>
        <taxon>Coniophorineae</taxon>
        <taxon>Serpulaceae</taxon>
        <taxon>Serpula</taxon>
    </lineage>
</organism>
<evidence type="ECO:0000313" key="1">
    <source>
        <dbReference type="EMBL" id="EGO01125.1"/>
    </source>
</evidence>
<dbReference type="Gene3D" id="3.40.50.980">
    <property type="match status" value="1"/>
</dbReference>